<dbReference type="RefSeq" id="WP_138187384.1">
    <property type="nucleotide sequence ID" value="NZ_LS992241.1"/>
</dbReference>
<evidence type="ECO:0000313" key="2">
    <source>
        <dbReference type="Proteomes" id="UP000304148"/>
    </source>
</evidence>
<dbReference type="EMBL" id="LS992241">
    <property type="protein sequence ID" value="SYX85579.1"/>
    <property type="molecule type" value="Genomic_DNA"/>
</dbReference>
<dbReference type="Proteomes" id="UP000304148">
    <property type="component" value="Chromosome"/>
</dbReference>
<gene>
    <name evidence="1" type="ORF">PBLR_14001</name>
</gene>
<name>A0A383RGW8_PAEAL</name>
<protein>
    <submittedName>
        <fullName evidence="1">Uncharacterized protein</fullName>
    </submittedName>
</protein>
<accession>A0A383RGW8</accession>
<evidence type="ECO:0000313" key="1">
    <source>
        <dbReference type="EMBL" id="SYX85579.1"/>
    </source>
</evidence>
<proteinExistence type="predicted"/>
<sequence>MSNANKQDKRNVEHAEAAGEFAFAKEQWLEAKCWSAGERDMLHALLAGNEQYTKAQIDALLHQFRIQEVM</sequence>
<organism evidence="1 2">
    <name type="scientific">Paenibacillus alvei</name>
    <name type="common">Bacillus alvei</name>
    <dbReference type="NCBI Taxonomy" id="44250"/>
    <lineage>
        <taxon>Bacteria</taxon>
        <taxon>Bacillati</taxon>
        <taxon>Bacillota</taxon>
        <taxon>Bacilli</taxon>
        <taxon>Bacillales</taxon>
        <taxon>Paenibacillaceae</taxon>
        <taxon>Paenibacillus</taxon>
    </lineage>
</organism>
<dbReference type="AlphaFoldDB" id="A0A383RGW8"/>
<reference evidence="2" key="1">
    <citation type="submission" date="2018-08" db="EMBL/GenBank/DDBJ databases">
        <authorList>
            <person name="Chevrot R."/>
        </authorList>
    </citation>
    <scope>NUCLEOTIDE SEQUENCE [LARGE SCALE GENOMIC DNA]</scope>
</reference>